<evidence type="ECO:0000313" key="10">
    <source>
        <dbReference type="Proteomes" id="UP000593562"/>
    </source>
</evidence>
<dbReference type="InterPro" id="IPR002885">
    <property type="entry name" value="PPR_rpt"/>
</dbReference>
<feature type="compositionally biased region" description="Polar residues" evidence="7">
    <location>
        <begin position="1"/>
        <end position="24"/>
    </location>
</feature>
<dbReference type="AlphaFoldDB" id="A0A7J7E0Z8"/>
<accession>A0A7J7E0Z8</accession>
<evidence type="ECO:0000256" key="3">
    <source>
        <dbReference type="ARBA" id="ARBA00022737"/>
    </source>
</evidence>
<dbReference type="Pfam" id="PF00854">
    <property type="entry name" value="PTR2"/>
    <property type="match status" value="1"/>
</dbReference>
<feature type="repeat" description="PPR" evidence="6">
    <location>
        <begin position="295"/>
        <end position="329"/>
    </location>
</feature>
<dbReference type="InterPro" id="IPR000109">
    <property type="entry name" value="POT_fam"/>
</dbReference>
<evidence type="ECO:0000256" key="8">
    <source>
        <dbReference type="SAM" id="Phobius"/>
    </source>
</evidence>
<keyword evidence="3" id="KW-0677">Repeat</keyword>
<keyword evidence="10" id="KW-1185">Reference proteome</keyword>
<evidence type="ECO:0000256" key="2">
    <source>
        <dbReference type="ARBA" id="ARBA00022692"/>
    </source>
</evidence>
<reference evidence="9 10" key="1">
    <citation type="journal article" date="2020" name="Nat. Commun.">
        <title>Genome of Tripterygium wilfordii and identification of cytochrome P450 involved in triptolide biosynthesis.</title>
        <authorList>
            <person name="Tu L."/>
            <person name="Su P."/>
            <person name="Zhang Z."/>
            <person name="Gao L."/>
            <person name="Wang J."/>
            <person name="Hu T."/>
            <person name="Zhou J."/>
            <person name="Zhang Y."/>
            <person name="Zhao Y."/>
            <person name="Liu Y."/>
            <person name="Song Y."/>
            <person name="Tong Y."/>
            <person name="Lu Y."/>
            <person name="Yang J."/>
            <person name="Xu C."/>
            <person name="Jia M."/>
            <person name="Peters R.J."/>
            <person name="Huang L."/>
            <person name="Gao W."/>
        </authorList>
    </citation>
    <scope>NUCLEOTIDE SEQUENCE [LARGE SCALE GENOMIC DNA]</scope>
    <source>
        <strain evidence="10">cv. XIE 37</strain>
        <tissue evidence="9">Leaf</tissue>
    </source>
</reference>
<keyword evidence="5 8" id="KW-0472">Membrane</keyword>
<dbReference type="GO" id="GO:0016020">
    <property type="term" value="C:membrane"/>
    <property type="evidence" value="ECO:0007669"/>
    <property type="project" value="UniProtKB-SubCell"/>
</dbReference>
<dbReference type="Pfam" id="PF01535">
    <property type="entry name" value="PPR"/>
    <property type="match status" value="1"/>
</dbReference>
<evidence type="ECO:0000256" key="7">
    <source>
        <dbReference type="SAM" id="MobiDB-lite"/>
    </source>
</evidence>
<evidence type="ECO:0000256" key="1">
    <source>
        <dbReference type="ARBA" id="ARBA00004141"/>
    </source>
</evidence>
<feature type="repeat" description="PPR" evidence="6">
    <location>
        <begin position="330"/>
        <end position="364"/>
    </location>
</feature>
<keyword evidence="2 8" id="KW-0812">Transmembrane</keyword>
<dbReference type="Gene3D" id="1.25.40.10">
    <property type="entry name" value="Tetratricopeptide repeat domain"/>
    <property type="match status" value="5"/>
</dbReference>
<sequence>MTEPSLSFTAEQPHTNLSCTNRRNGSPLDPAGRSNNLYSGDFGLCKGEFFPEGLFFNWVQVTVDSRRYTTERSPQWLHSCYGFVPDKGSCTVLFDALVEAMACSAAKSFLDDTGFIPEPGSFEAYVRCLFEGGLVEEGFNVYLRLKEAGVSASIKTCKSGFRGCLMAGRTDILWQLYQEMVASGIVADVDAETVGYLIQACCCNDELLKGYELLRQVLEDGLDPGNVAFNKLISGFCKKNNLTAVSELLHTMIARNCYPDIFSYQEVINGLCKKRKRLEALCVFNDLKDRGYAPNRVMYTTMIHGLCEMGCFGDARKLWFEMITKGITPNEYTYNALIHGFFKMGNFLEACKLHKEMCNQGFGETTVSYNTMISGFCLHGKTKVAYGLFEEMSKKGIVRDVKTYNYLIKCFCKEGKIEESQKLFEELLAQGLRPSTFSYTPLIRYLCQVGDLQEAKRLLQDMQNRDLQPSVYTYDHIVIGFYEQGNVTEGMEWLIEMLKRKLKPQKKTFEKLVGCLSQSDKLDDTLLVLDFMFRNGYALRPGLCHHLVTRLCKENPNFVERVLELLHYSLEIACSIQQAATMEPNLRLGSLKVPPASLLVFPVLFIMILAPIYDHPIIPFAWRVTKSEMGVSHLQRIGIGLVLSMITMALAALVEIKRKRVATNTRTT</sequence>
<dbReference type="GO" id="GO:0022857">
    <property type="term" value="F:transmembrane transporter activity"/>
    <property type="evidence" value="ECO:0007669"/>
    <property type="project" value="InterPro"/>
</dbReference>
<name>A0A7J7E0Z8_TRIWF</name>
<evidence type="ECO:0000313" key="9">
    <source>
        <dbReference type="EMBL" id="KAF5752320.1"/>
    </source>
</evidence>
<evidence type="ECO:0000256" key="4">
    <source>
        <dbReference type="ARBA" id="ARBA00022989"/>
    </source>
</evidence>
<dbReference type="Proteomes" id="UP000593562">
    <property type="component" value="Unassembled WGS sequence"/>
</dbReference>
<dbReference type="NCBIfam" id="TIGR00756">
    <property type="entry name" value="PPR"/>
    <property type="match status" value="7"/>
</dbReference>
<dbReference type="PANTHER" id="PTHR45613">
    <property type="entry name" value="PENTATRICOPEPTIDE REPEAT-CONTAINING PROTEIN"/>
    <property type="match status" value="1"/>
</dbReference>
<protein>
    <submittedName>
        <fullName evidence="9">Pentatricopeptide repeat-containing protein</fullName>
    </submittedName>
</protein>
<feature type="repeat" description="PPR" evidence="6">
    <location>
        <begin position="225"/>
        <end position="259"/>
    </location>
</feature>
<proteinExistence type="predicted"/>
<comment type="subcellular location">
    <subcellularLocation>
        <location evidence="1">Membrane</location>
        <topology evidence="1">Multi-pass membrane protein</topology>
    </subcellularLocation>
</comment>
<dbReference type="Pfam" id="PF13041">
    <property type="entry name" value="PPR_2"/>
    <property type="match status" value="4"/>
</dbReference>
<dbReference type="PANTHER" id="PTHR45613:SF9">
    <property type="entry name" value="MITOCHONDRIAL GROUP I INTRON SPLICING FACTOR CCM1"/>
    <property type="match status" value="1"/>
</dbReference>
<dbReference type="InterPro" id="IPR036259">
    <property type="entry name" value="MFS_trans_sf"/>
</dbReference>
<dbReference type="EMBL" id="JAAARO010000001">
    <property type="protein sequence ID" value="KAF5752320.1"/>
    <property type="molecule type" value="Genomic_DNA"/>
</dbReference>
<dbReference type="PROSITE" id="PS51375">
    <property type="entry name" value="PPR"/>
    <property type="match status" value="9"/>
</dbReference>
<gene>
    <name evidence="9" type="ORF">HS088_TW01G00228</name>
</gene>
<feature type="region of interest" description="Disordered" evidence="7">
    <location>
        <begin position="1"/>
        <end position="30"/>
    </location>
</feature>
<dbReference type="Gene3D" id="1.20.1250.20">
    <property type="entry name" value="MFS general substrate transporter like domains"/>
    <property type="match status" value="1"/>
</dbReference>
<organism evidence="9 10">
    <name type="scientific">Tripterygium wilfordii</name>
    <name type="common">Thunder God vine</name>
    <dbReference type="NCBI Taxonomy" id="458696"/>
    <lineage>
        <taxon>Eukaryota</taxon>
        <taxon>Viridiplantae</taxon>
        <taxon>Streptophyta</taxon>
        <taxon>Embryophyta</taxon>
        <taxon>Tracheophyta</taxon>
        <taxon>Spermatophyta</taxon>
        <taxon>Magnoliopsida</taxon>
        <taxon>eudicotyledons</taxon>
        <taxon>Gunneridae</taxon>
        <taxon>Pentapetalae</taxon>
        <taxon>rosids</taxon>
        <taxon>fabids</taxon>
        <taxon>Celastrales</taxon>
        <taxon>Celastraceae</taxon>
        <taxon>Tripterygium</taxon>
    </lineage>
</organism>
<feature type="repeat" description="PPR" evidence="6">
    <location>
        <begin position="435"/>
        <end position="469"/>
    </location>
</feature>
<keyword evidence="4 8" id="KW-1133">Transmembrane helix</keyword>
<evidence type="ECO:0000256" key="6">
    <source>
        <dbReference type="PROSITE-ProRule" id="PRU00708"/>
    </source>
</evidence>
<feature type="transmembrane region" description="Helical" evidence="8">
    <location>
        <begin position="633"/>
        <end position="654"/>
    </location>
</feature>
<comment type="caution">
    <text evidence="9">The sequence shown here is derived from an EMBL/GenBank/DDBJ whole genome shotgun (WGS) entry which is preliminary data.</text>
</comment>
<feature type="repeat" description="PPR" evidence="6">
    <location>
        <begin position="190"/>
        <end position="224"/>
    </location>
</feature>
<dbReference type="InterPro" id="IPR011990">
    <property type="entry name" value="TPR-like_helical_dom_sf"/>
</dbReference>
<feature type="repeat" description="PPR" evidence="6">
    <location>
        <begin position="260"/>
        <end position="294"/>
    </location>
</feature>
<feature type="repeat" description="PPR" evidence="6">
    <location>
        <begin position="470"/>
        <end position="504"/>
    </location>
</feature>
<feature type="repeat" description="PPR" evidence="6">
    <location>
        <begin position="365"/>
        <end position="399"/>
    </location>
</feature>
<dbReference type="SUPFAM" id="SSF81901">
    <property type="entry name" value="HCP-like"/>
    <property type="match status" value="1"/>
</dbReference>
<dbReference type="InParanoid" id="A0A7J7E0Z8"/>
<evidence type="ECO:0000256" key="5">
    <source>
        <dbReference type="ARBA" id="ARBA00023136"/>
    </source>
</evidence>
<feature type="repeat" description="PPR" evidence="6">
    <location>
        <begin position="400"/>
        <end position="434"/>
    </location>
</feature>